<name>E3NAG4_CAERE</name>
<dbReference type="Proteomes" id="UP000008281">
    <property type="component" value="Unassembled WGS sequence"/>
</dbReference>
<dbReference type="STRING" id="31234.E3NAG4"/>
<keyword evidence="2" id="KW-1185">Reference proteome</keyword>
<protein>
    <submittedName>
        <fullName evidence="1">Uncharacterized protein</fullName>
    </submittedName>
</protein>
<accession>E3NAG4</accession>
<dbReference type="OrthoDB" id="5840512at2759"/>
<dbReference type="HOGENOM" id="CLU_2998441_0_0_1"/>
<organism evidence="2">
    <name type="scientific">Caenorhabditis remanei</name>
    <name type="common">Caenorhabditis vulgaris</name>
    <dbReference type="NCBI Taxonomy" id="31234"/>
    <lineage>
        <taxon>Eukaryota</taxon>
        <taxon>Metazoa</taxon>
        <taxon>Ecdysozoa</taxon>
        <taxon>Nematoda</taxon>
        <taxon>Chromadorea</taxon>
        <taxon>Rhabditida</taxon>
        <taxon>Rhabditina</taxon>
        <taxon>Rhabditomorpha</taxon>
        <taxon>Rhabditoidea</taxon>
        <taxon>Rhabditidae</taxon>
        <taxon>Peloderinae</taxon>
        <taxon>Caenorhabditis</taxon>
    </lineage>
</organism>
<dbReference type="eggNOG" id="KOG0374">
    <property type="taxonomic scope" value="Eukaryota"/>
</dbReference>
<evidence type="ECO:0000313" key="1">
    <source>
        <dbReference type="EMBL" id="EFO91098.1"/>
    </source>
</evidence>
<gene>
    <name evidence="1" type="ORF">CRE_30422</name>
</gene>
<dbReference type="InParanoid" id="E3NAG4"/>
<dbReference type="InterPro" id="IPR029052">
    <property type="entry name" value="Metallo-depent_PP-like"/>
</dbReference>
<evidence type="ECO:0000313" key="2">
    <source>
        <dbReference type="Proteomes" id="UP000008281"/>
    </source>
</evidence>
<dbReference type="EMBL" id="DS268575">
    <property type="protein sequence ID" value="EFO91098.1"/>
    <property type="molecule type" value="Genomic_DNA"/>
</dbReference>
<dbReference type="Gene3D" id="3.60.21.10">
    <property type="match status" value="1"/>
</dbReference>
<reference evidence="1" key="1">
    <citation type="submission" date="2007-07" db="EMBL/GenBank/DDBJ databases">
        <title>PCAP assembly of the Caenorhabditis remanei genome.</title>
        <authorList>
            <consortium name="The Caenorhabditis remanei Sequencing Consortium"/>
            <person name="Wilson R.K."/>
        </authorList>
    </citation>
    <scope>NUCLEOTIDE SEQUENCE [LARGE SCALE GENOMIC DNA]</scope>
    <source>
        <strain evidence="1">PB4641</strain>
    </source>
</reference>
<sequence length="57" mass="6465">MIPDGFKLFANKKLITIFSVPRYMNETDNRGAIIDIRENGNFGFIIFNNRKGGKSAL</sequence>
<proteinExistence type="predicted"/>
<dbReference type="SUPFAM" id="SSF56300">
    <property type="entry name" value="Metallo-dependent phosphatases"/>
    <property type="match status" value="1"/>
</dbReference>
<dbReference type="AlphaFoldDB" id="E3NAG4"/>